<comment type="subcellular location">
    <subcellularLocation>
        <location evidence="1">Cell membrane</location>
        <topology evidence="1">Multi-pass membrane protein</topology>
    </subcellularLocation>
</comment>
<feature type="transmembrane region" description="Helical" evidence="8">
    <location>
        <begin position="297"/>
        <end position="314"/>
    </location>
</feature>
<gene>
    <name evidence="9" type="ORF">UY28_C0003G0018</name>
</gene>
<evidence type="ECO:0000313" key="9">
    <source>
        <dbReference type="EMBL" id="KKU98369.1"/>
    </source>
</evidence>
<evidence type="ECO:0008006" key="11">
    <source>
        <dbReference type="Google" id="ProtNLM"/>
    </source>
</evidence>
<evidence type="ECO:0000313" key="10">
    <source>
        <dbReference type="Proteomes" id="UP000034694"/>
    </source>
</evidence>
<dbReference type="GO" id="GO:0005886">
    <property type="term" value="C:plasma membrane"/>
    <property type="evidence" value="ECO:0007669"/>
    <property type="project" value="UniProtKB-SubCell"/>
</dbReference>
<evidence type="ECO:0000256" key="2">
    <source>
        <dbReference type="ARBA" id="ARBA00022475"/>
    </source>
</evidence>
<feature type="transmembrane region" description="Helical" evidence="8">
    <location>
        <begin position="348"/>
        <end position="366"/>
    </location>
</feature>
<feature type="transmembrane region" description="Helical" evidence="8">
    <location>
        <begin position="180"/>
        <end position="198"/>
    </location>
</feature>
<feature type="transmembrane region" description="Helical" evidence="8">
    <location>
        <begin position="271"/>
        <end position="290"/>
    </location>
</feature>
<protein>
    <recommendedName>
        <fullName evidence="11">Glycosyltransferase RgtA/B/C/D-like domain-containing protein</fullName>
    </recommendedName>
</protein>
<dbReference type="PANTHER" id="PTHR33908:SF11">
    <property type="entry name" value="MEMBRANE PROTEIN"/>
    <property type="match status" value="1"/>
</dbReference>
<organism evidence="9 10">
    <name type="scientific">Candidatus Amesbacteria bacterium GW2011_GWB1_48_13</name>
    <dbReference type="NCBI Taxonomy" id="1618362"/>
    <lineage>
        <taxon>Bacteria</taxon>
        <taxon>Candidatus Amesiibacteriota</taxon>
    </lineage>
</organism>
<evidence type="ECO:0000256" key="6">
    <source>
        <dbReference type="ARBA" id="ARBA00022989"/>
    </source>
</evidence>
<dbReference type="GO" id="GO:0009103">
    <property type="term" value="P:lipopolysaccharide biosynthetic process"/>
    <property type="evidence" value="ECO:0007669"/>
    <property type="project" value="UniProtKB-ARBA"/>
</dbReference>
<keyword evidence="6 8" id="KW-1133">Transmembrane helix</keyword>
<keyword evidence="2" id="KW-1003">Cell membrane</keyword>
<dbReference type="PANTHER" id="PTHR33908">
    <property type="entry name" value="MANNOSYLTRANSFERASE YKCB-RELATED"/>
    <property type="match status" value="1"/>
</dbReference>
<name>A0A0G1UVS1_9BACT</name>
<accession>A0A0G1UVS1</accession>
<dbReference type="EMBL" id="LCPK01000003">
    <property type="protein sequence ID" value="KKU98369.1"/>
    <property type="molecule type" value="Genomic_DNA"/>
</dbReference>
<feature type="transmembrane region" description="Helical" evidence="8">
    <location>
        <begin position="86"/>
        <end position="104"/>
    </location>
</feature>
<feature type="transmembrane region" description="Helical" evidence="8">
    <location>
        <begin position="116"/>
        <end position="136"/>
    </location>
</feature>
<dbReference type="InterPro" id="IPR050297">
    <property type="entry name" value="LipidA_mod_glycosyltrf_83"/>
</dbReference>
<dbReference type="GO" id="GO:0016763">
    <property type="term" value="F:pentosyltransferase activity"/>
    <property type="evidence" value="ECO:0007669"/>
    <property type="project" value="TreeGrafter"/>
</dbReference>
<evidence type="ECO:0000256" key="7">
    <source>
        <dbReference type="ARBA" id="ARBA00023136"/>
    </source>
</evidence>
<keyword evidence="5 8" id="KW-0812">Transmembrane</keyword>
<sequence>MKPPKIELLLLVLLLAIGLVPRMWGINTNLQIHFDQGLHAVGIWRIWHDRGISFLGHQTDTLGIYHGPLYYWLMTPAYFFGRGDPVWGSVFQILLDAVGIFFLASVAKKLWDFKTALFSVILYAFSYGYASYARWLSNVTPTFPLSSIFLWCAYALFQGRVAFLPWSLLTASAITQMNGAIGVFLYPVVLFLFLVSPARTRLNFKIVSASVFAFIMPHSPLLLFELLNRYPVTRAVLNINSAGSAGVSFSARIIMYNVRTLLTELMHLTSYPFYLPTIFLFISGVILLLLRFRHPAYKFLSIFIFAFFISLSFYQRGAIGFFLVPLFLVFTLLFARVLVLLPRFLGPFLLLLLLVVNFYHWRYFLIPHRNLTPIGTANLITAGDRKNIVDWIYRTANGRSFAFWIYTIPYFLDEPWIYYFWWYGQPKYGYQPVSTGGFNSADLPPSTLVFVIYEPDDNRPDLLTAWHSRVKEQFGPTEASFISNDARVELH</sequence>
<keyword evidence="3" id="KW-0328">Glycosyltransferase</keyword>
<reference evidence="9 10" key="1">
    <citation type="journal article" date="2015" name="Nature">
        <title>rRNA introns, odd ribosomes, and small enigmatic genomes across a large radiation of phyla.</title>
        <authorList>
            <person name="Brown C.T."/>
            <person name="Hug L.A."/>
            <person name="Thomas B.C."/>
            <person name="Sharon I."/>
            <person name="Castelle C.J."/>
            <person name="Singh A."/>
            <person name="Wilkins M.J."/>
            <person name="Williams K.H."/>
            <person name="Banfield J.F."/>
        </authorList>
    </citation>
    <scope>NUCLEOTIDE SEQUENCE [LARGE SCALE GENOMIC DNA]</scope>
</reference>
<dbReference type="Proteomes" id="UP000034694">
    <property type="component" value="Unassembled WGS sequence"/>
</dbReference>
<evidence type="ECO:0000256" key="8">
    <source>
        <dbReference type="SAM" id="Phobius"/>
    </source>
</evidence>
<evidence type="ECO:0000256" key="5">
    <source>
        <dbReference type="ARBA" id="ARBA00022692"/>
    </source>
</evidence>
<feature type="transmembrane region" description="Helical" evidence="8">
    <location>
        <begin position="204"/>
        <end position="224"/>
    </location>
</feature>
<proteinExistence type="predicted"/>
<evidence type="ECO:0000256" key="4">
    <source>
        <dbReference type="ARBA" id="ARBA00022679"/>
    </source>
</evidence>
<evidence type="ECO:0000256" key="1">
    <source>
        <dbReference type="ARBA" id="ARBA00004651"/>
    </source>
</evidence>
<dbReference type="AlphaFoldDB" id="A0A0G1UVS1"/>
<evidence type="ECO:0000256" key="3">
    <source>
        <dbReference type="ARBA" id="ARBA00022676"/>
    </source>
</evidence>
<keyword evidence="4" id="KW-0808">Transferase</keyword>
<comment type="caution">
    <text evidence="9">The sequence shown here is derived from an EMBL/GenBank/DDBJ whole genome shotgun (WGS) entry which is preliminary data.</text>
</comment>
<feature type="transmembrane region" description="Helical" evidence="8">
    <location>
        <begin position="320"/>
        <end position="341"/>
    </location>
</feature>
<keyword evidence="7 8" id="KW-0472">Membrane</keyword>